<evidence type="ECO:0000256" key="5">
    <source>
        <dbReference type="SAM" id="Phobius"/>
    </source>
</evidence>
<dbReference type="RefSeq" id="WP_353567348.1">
    <property type="nucleotide sequence ID" value="NZ_BAABRI010000013.1"/>
</dbReference>
<accession>A0ABP9UTQ0</accession>
<evidence type="ECO:0000313" key="7">
    <source>
        <dbReference type="EMBL" id="GAA5483228.1"/>
    </source>
</evidence>
<dbReference type="EMBL" id="BAABRI010000013">
    <property type="protein sequence ID" value="GAA5483228.1"/>
    <property type="molecule type" value="Genomic_DNA"/>
</dbReference>
<dbReference type="PANTHER" id="PTHR22550:SF5">
    <property type="entry name" value="LEUCINE ZIPPER PROTEIN 4"/>
    <property type="match status" value="1"/>
</dbReference>
<name>A0ABP9UTQ0_9BACT</name>
<reference evidence="7 8" key="1">
    <citation type="submission" date="2024-02" db="EMBL/GenBank/DDBJ databases">
        <title>Haloferula sargassicola NBRC 104335.</title>
        <authorList>
            <person name="Ichikawa N."/>
            <person name="Katano-Makiyama Y."/>
            <person name="Hidaka K."/>
        </authorList>
    </citation>
    <scope>NUCLEOTIDE SEQUENCE [LARGE SCALE GENOMIC DNA]</scope>
    <source>
        <strain evidence="7 8">NBRC 104335</strain>
    </source>
</reference>
<evidence type="ECO:0000313" key="8">
    <source>
        <dbReference type="Proteomes" id="UP001476282"/>
    </source>
</evidence>
<dbReference type="InterPro" id="IPR002035">
    <property type="entry name" value="VWF_A"/>
</dbReference>
<gene>
    <name evidence="7" type="ORF">Hsar01_02457</name>
</gene>
<dbReference type="CDD" id="cd00198">
    <property type="entry name" value="vWFA"/>
    <property type="match status" value="1"/>
</dbReference>
<organism evidence="7 8">
    <name type="scientific">Haloferula sargassicola</name>
    <dbReference type="NCBI Taxonomy" id="490096"/>
    <lineage>
        <taxon>Bacteria</taxon>
        <taxon>Pseudomonadati</taxon>
        <taxon>Verrucomicrobiota</taxon>
        <taxon>Verrucomicrobiia</taxon>
        <taxon>Verrucomicrobiales</taxon>
        <taxon>Verrucomicrobiaceae</taxon>
        <taxon>Haloferula</taxon>
    </lineage>
</organism>
<proteinExistence type="predicted"/>
<dbReference type="SMART" id="SM00327">
    <property type="entry name" value="VWA"/>
    <property type="match status" value="1"/>
</dbReference>
<keyword evidence="8" id="KW-1185">Reference proteome</keyword>
<protein>
    <recommendedName>
        <fullName evidence="6">VWFA domain-containing protein</fullName>
    </recommendedName>
</protein>
<dbReference type="Proteomes" id="UP001476282">
    <property type="component" value="Unassembled WGS sequence"/>
</dbReference>
<sequence length="304" mass="33172">MIFAHPWLLVLLLLPIGLAVHAWRRGGHRVPLPFDHAPLRRRRLLAFLLNSADTLPALLLAVAILILAGPRRFEQPRSEREMTNIQFCLDVSGSMMADYGSATRYDAAMEAVNSFITHRKGDAFGLTIFGSSVLNWVPLTTDVSAFRCAPPFFRPENLPPWFGGTMIGMALRSAEKVLTSRDEGDRLIVLITDGESFDLSNGQDMALAQSLKDHDITVFAIHIAEGAPSDSVGAITMITGGEIFSAGDPAALDAVFARIDEMKKAPLKRVTPDPVDFYQPFAIAGLGLGALQLLSFFGLRATPW</sequence>
<evidence type="ECO:0000256" key="3">
    <source>
        <dbReference type="ARBA" id="ARBA00022989"/>
    </source>
</evidence>
<keyword evidence="1" id="KW-1003">Cell membrane</keyword>
<keyword evidence="4 5" id="KW-0472">Membrane</keyword>
<comment type="caution">
    <text evidence="7">The sequence shown here is derived from an EMBL/GenBank/DDBJ whole genome shotgun (WGS) entry which is preliminary data.</text>
</comment>
<evidence type="ECO:0000256" key="1">
    <source>
        <dbReference type="ARBA" id="ARBA00022475"/>
    </source>
</evidence>
<keyword evidence="2 5" id="KW-0812">Transmembrane</keyword>
<dbReference type="InterPro" id="IPR050768">
    <property type="entry name" value="UPF0353/GerABKA_families"/>
</dbReference>
<feature type="transmembrane region" description="Helical" evidence="5">
    <location>
        <begin position="277"/>
        <end position="299"/>
    </location>
</feature>
<dbReference type="SUPFAM" id="SSF53300">
    <property type="entry name" value="vWA-like"/>
    <property type="match status" value="1"/>
</dbReference>
<evidence type="ECO:0000259" key="6">
    <source>
        <dbReference type="PROSITE" id="PS50234"/>
    </source>
</evidence>
<evidence type="ECO:0000256" key="2">
    <source>
        <dbReference type="ARBA" id="ARBA00022692"/>
    </source>
</evidence>
<dbReference type="PANTHER" id="PTHR22550">
    <property type="entry name" value="SPORE GERMINATION PROTEIN"/>
    <property type="match status" value="1"/>
</dbReference>
<feature type="transmembrane region" description="Helical" evidence="5">
    <location>
        <begin position="46"/>
        <end position="68"/>
    </location>
</feature>
<dbReference type="Gene3D" id="3.40.50.410">
    <property type="entry name" value="von Willebrand factor, type A domain"/>
    <property type="match status" value="1"/>
</dbReference>
<dbReference type="InterPro" id="IPR036465">
    <property type="entry name" value="vWFA_dom_sf"/>
</dbReference>
<dbReference type="Pfam" id="PF13519">
    <property type="entry name" value="VWA_2"/>
    <property type="match status" value="1"/>
</dbReference>
<feature type="domain" description="VWFA" evidence="6">
    <location>
        <begin position="84"/>
        <end position="259"/>
    </location>
</feature>
<dbReference type="PROSITE" id="PS50234">
    <property type="entry name" value="VWFA"/>
    <property type="match status" value="1"/>
</dbReference>
<keyword evidence="3 5" id="KW-1133">Transmembrane helix</keyword>
<evidence type="ECO:0000256" key="4">
    <source>
        <dbReference type="ARBA" id="ARBA00023136"/>
    </source>
</evidence>